<protein>
    <submittedName>
        <fullName evidence="1">Uncharacterized protein</fullName>
    </submittedName>
</protein>
<dbReference type="EMBL" id="GGEC01090879">
    <property type="protein sequence ID" value="MBX71363.1"/>
    <property type="molecule type" value="Transcribed_RNA"/>
</dbReference>
<reference evidence="1" key="1">
    <citation type="submission" date="2018-02" db="EMBL/GenBank/DDBJ databases">
        <title>Rhizophora mucronata_Transcriptome.</title>
        <authorList>
            <person name="Meera S.P."/>
            <person name="Sreeshan A."/>
            <person name="Augustine A."/>
        </authorList>
    </citation>
    <scope>NUCLEOTIDE SEQUENCE</scope>
    <source>
        <tissue evidence="1">Leaf</tissue>
    </source>
</reference>
<evidence type="ECO:0000313" key="1">
    <source>
        <dbReference type="EMBL" id="MBX71363.1"/>
    </source>
</evidence>
<proteinExistence type="predicted"/>
<sequence>MKNAYLRAQFHLCGMLHCFISLKHKENWIME</sequence>
<dbReference type="AlphaFoldDB" id="A0A2P2QWK9"/>
<accession>A0A2P2QWK9</accession>
<organism evidence="1">
    <name type="scientific">Rhizophora mucronata</name>
    <name type="common">Asiatic mangrove</name>
    <dbReference type="NCBI Taxonomy" id="61149"/>
    <lineage>
        <taxon>Eukaryota</taxon>
        <taxon>Viridiplantae</taxon>
        <taxon>Streptophyta</taxon>
        <taxon>Embryophyta</taxon>
        <taxon>Tracheophyta</taxon>
        <taxon>Spermatophyta</taxon>
        <taxon>Magnoliopsida</taxon>
        <taxon>eudicotyledons</taxon>
        <taxon>Gunneridae</taxon>
        <taxon>Pentapetalae</taxon>
        <taxon>rosids</taxon>
        <taxon>fabids</taxon>
        <taxon>Malpighiales</taxon>
        <taxon>Rhizophoraceae</taxon>
        <taxon>Rhizophora</taxon>
    </lineage>
</organism>
<name>A0A2P2QWK9_RHIMU</name>